<dbReference type="PANTHER" id="PTHR45884">
    <property type="entry name" value="N-ACETYLTRANSFERASE ECO"/>
    <property type="match status" value="1"/>
</dbReference>
<keyword evidence="13" id="KW-1185">Reference proteome</keyword>
<keyword evidence="6" id="KW-0862">Zinc</keyword>
<dbReference type="SUPFAM" id="SSF55729">
    <property type="entry name" value="Acyl-CoA N-acyltransferases (Nat)"/>
    <property type="match status" value="1"/>
</dbReference>
<dbReference type="EMBL" id="BDSP01000007">
    <property type="protein sequence ID" value="GAX09391.1"/>
    <property type="molecule type" value="Genomic_DNA"/>
</dbReference>
<evidence type="ECO:0000256" key="7">
    <source>
        <dbReference type="ARBA" id="ARBA00023242"/>
    </source>
</evidence>
<dbReference type="AlphaFoldDB" id="A0A1Z5J6J4"/>
<dbReference type="GO" id="GO:0000785">
    <property type="term" value="C:chromatin"/>
    <property type="evidence" value="ECO:0007669"/>
    <property type="project" value="TreeGrafter"/>
</dbReference>
<sequence length="255" mass="28791">MTSCILKEKKDTQLSICHYFGVRQRPSKPLQTTVPKKRKLEQLYLDLGQRDFGKPVLCPTCGMMYVPGVEEDGMAHAQMCHAFQHGVRLTPTPAMRLVNKISPDECILEIRQTDSRNLRNKLAAVLDVVKRELSFVTSQDDSLLTPQQTAYLYIVRNRVVGLVVAETIEEAFTVHPSERREAVMGVFLLWVHSKFRRKGFASCLVTAARKHRVFGMVVPVQKTAFSSPTQSGLEFAKQYANGPVLVYNCMSLESK</sequence>
<evidence type="ECO:0000259" key="10">
    <source>
        <dbReference type="Pfam" id="PF13878"/>
    </source>
</evidence>
<dbReference type="InterPro" id="IPR028005">
    <property type="entry name" value="AcTrfase_ESCO_Znf_dom"/>
</dbReference>
<dbReference type="Proteomes" id="UP000198406">
    <property type="component" value="Unassembled WGS sequence"/>
</dbReference>
<comment type="similarity">
    <text evidence="2">Belongs to the acetyltransferase family. ECO subfamily.</text>
</comment>
<dbReference type="InterPro" id="IPR028009">
    <property type="entry name" value="ESCO_Acetyltransf_dom"/>
</dbReference>
<evidence type="ECO:0000256" key="8">
    <source>
        <dbReference type="ARBA" id="ARBA00023306"/>
    </source>
</evidence>
<organism evidence="12 13">
    <name type="scientific">Fistulifera solaris</name>
    <name type="common">Oleaginous diatom</name>
    <dbReference type="NCBI Taxonomy" id="1519565"/>
    <lineage>
        <taxon>Eukaryota</taxon>
        <taxon>Sar</taxon>
        <taxon>Stramenopiles</taxon>
        <taxon>Ochrophyta</taxon>
        <taxon>Bacillariophyta</taxon>
        <taxon>Bacillariophyceae</taxon>
        <taxon>Bacillariophycidae</taxon>
        <taxon>Naviculales</taxon>
        <taxon>Naviculaceae</taxon>
        <taxon>Fistulifera</taxon>
    </lineage>
</organism>
<comment type="caution">
    <text evidence="12">The sequence shown here is derived from an EMBL/GenBank/DDBJ whole genome shotgun (WGS) entry which is preliminary data.</text>
</comment>
<evidence type="ECO:0000313" key="12">
    <source>
        <dbReference type="EMBL" id="GAX09391.1"/>
    </source>
</evidence>
<evidence type="ECO:0000256" key="6">
    <source>
        <dbReference type="ARBA" id="ARBA00022833"/>
    </source>
</evidence>
<dbReference type="GO" id="GO:0005634">
    <property type="term" value="C:nucleus"/>
    <property type="evidence" value="ECO:0007669"/>
    <property type="project" value="UniProtKB-SubCell"/>
</dbReference>
<proteinExistence type="inferred from homology"/>
<dbReference type="Pfam" id="PF13880">
    <property type="entry name" value="Acetyltransf_13"/>
    <property type="match status" value="1"/>
</dbReference>
<dbReference type="InterPro" id="IPR016181">
    <property type="entry name" value="Acyl_CoA_acyltransferase"/>
</dbReference>
<name>A0A1Z5J6J4_FISSO</name>
<reference evidence="12 13" key="1">
    <citation type="journal article" date="2015" name="Plant Cell">
        <title>Oil accumulation by the oleaginous diatom Fistulifera solaris as revealed by the genome and transcriptome.</title>
        <authorList>
            <person name="Tanaka T."/>
            <person name="Maeda Y."/>
            <person name="Veluchamy A."/>
            <person name="Tanaka M."/>
            <person name="Abida H."/>
            <person name="Marechal E."/>
            <person name="Bowler C."/>
            <person name="Muto M."/>
            <person name="Sunaga Y."/>
            <person name="Tanaka M."/>
            <person name="Yoshino T."/>
            <person name="Taniguchi T."/>
            <person name="Fukuda Y."/>
            <person name="Nemoto M."/>
            <person name="Matsumoto M."/>
            <person name="Wong P.S."/>
            <person name="Aburatani S."/>
            <person name="Fujibuchi W."/>
        </authorList>
    </citation>
    <scope>NUCLEOTIDE SEQUENCE [LARGE SCALE GENOMIC DNA]</scope>
    <source>
        <strain evidence="12 13">JPCC DA0580</strain>
    </source>
</reference>
<dbReference type="GO" id="GO:0008270">
    <property type="term" value="F:zinc ion binding"/>
    <property type="evidence" value="ECO:0007669"/>
    <property type="project" value="UniProtKB-KW"/>
</dbReference>
<keyword evidence="3 12" id="KW-0808">Transferase</keyword>
<dbReference type="InParanoid" id="A0A1Z5J6J4"/>
<evidence type="ECO:0000256" key="3">
    <source>
        <dbReference type="ARBA" id="ARBA00022679"/>
    </source>
</evidence>
<keyword evidence="7" id="KW-0539">Nucleus</keyword>
<dbReference type="GO" id="GO:0007064">
    <property type="term" value="P:mitotic sister chromatid cohesion"/>
    <property type="evidence" value="ECO:0007669"/>
    <property type="project" value="TreeGrafter"/>
</dbReference>
<evidence type="ECO:0000313" key="13">
    <source>
        <dbReference type="Proteomes" id="UP000198406"/>
    </source>
</evidence>
<protein>
    <submittedName>
        <fullName evidence="12">N-acetyltransferase</fullName>
    </submittedName>
</protein>
<keyword evidence="9" id="KW-0012">Acyltransferase</keyword>
<dbReference type="Pfam" id="PF13878">
    <property type="entry name" value="zf-C2H2_3"/>
    <property type="match status" value="1"/>
</dbReference>
<dbReference type="CDD" id="cd04301">
    <property type="entry name" value="NAT_SF"/>
    <property type="match status" value="1"/>
</dbReference>
<evidence type="ECO:0000256" key="1">
    <source>
        <dbReference type="ARBA" id="ARBA00004123"/>
    </source>
</evidence>
<dbReference type="Gene3D" id="3.40.630.30">
    <property type="match status" value="1"/>
</dbReference>
<feature type="domain" description="N-acetyltransferase ESCO acetyl-transferase" evidence="11">
    <location>
        <begin position="181"/>
        <end position="247"/>
    </location>
</feature>
<evidence type="ECO:0000259" key="11">
    <source>
        <dbReference type="Pfam" id="PF13880"/>
    </source>
</evidence>
<evidence type="ECO:0000256" key="5">
    <source>
        <dbReference type="ARBA" id="ARBA00022771"/>
    </source>
</evidence>
<feature type="domain" description="N-acetyltransferase ESCO zinc-finger" evidence="10">
    <location>
        <begin position="42"/>
        <end position="81"/>
    </location>
</feature>
<dbReference type="PANTHER" id="PTHR45884:SF2">
    <property type="entry name" value="N-ACETYLTRANSFERASE ECO"/>
    <property type="match status" value="1"/>
</dbReference>
<comment type="subcellular location">
    <subcellularLocation>
        <location evidence="1">Nucleus</location>
    </subcellularLocation>
</comment>
<gene>
    <name evidence="12" type="ORF">FisN_6Lh235</name>
</gene>
<dbReference type="OrthoDB" id="428854at2759"/>
<accession>A0A1Z5J6J4</accession>
<evidence type="ECO:0000256" key="9">
    <source>
        <dbReference type="ARBA" id="ARBA00023315"/>
    </source>
</evidence>
<evidence type="ECO:0000256" key="2">
    <source>
        <dbReference type="ARBA" id="ARBA00005816"/>
    </source>
</evidence>
<keyword evidence="8" id="KW-0131">Cell cycle</keyword>
<keyword evidence="5" id="KW-0863">Zinc-finger</keyword>
<evidence type="ECO:0000256" key="4">
    <source>
        <dbReference type="ARBA" id="ARBA00022723"/>
    </source>
</evidence>
<keyword evidence="4" id="KW-0479">Metal-binding</keyword>
<dbReference type="GO" id="GO:0061733">
    <property type="term" value="F:protein-lysine-acetyltransferase activity"/>
    <property type="evidence" value="ECO:0007669"/>
    <property type="project" value="TreeGrafter"/>
</dbReference>